<feature type="compositionally biased region" description="Basic and acidic residues" evidence="1">
    <location>
        <begin position="239"/>
        <end position="252"/>
    </location>
</feature>
<evidence type="ECO:0000313" key="3">
    <source>
        <dbReference type="Proteomes" id="UP000233786"/>
    </source>
</evidence>
<name>A0A2N3Y1W4_SACSN</name>
<protein>
    <submittedName>
        <fullName evidence="2">Uncharacterized protein</fullName>
    </submittedName>
</protein>
<organism evidence="2 3">
    <name type="scientific">Saccharopolyspora spinosa</name>
    <dbReference type="NCBI Taxonomy" id="60894"/>
    <lineage>
        <taxon>Bacteria</taxon>
        <taxon>Bacillati</taxon>
        <taxon>Actinomycetota</taxon>
        <taxon>Actinomycetes</taxon>
        <taxon>Pseudonocardiales</taxon>
        <taxon>Pseudonocardiaceae</taxon>
        <taxon>Saccharopolyspora</taxon>
    </lineage>
</organism>
<feature type="compositionally biased region" description="Basic and acidic residues" evidence="1">
    <location>
        <begin position="1"/>
        <end position="15"/>
    </location>
</feature>
<gene>
    <name evidence="2" type="ORF">A8926_4821</name>
</gene>
<feature type="compositionally biased region" description="Basic and acidic residues" evidence="1">
    <location>
        <begin position="30"/>
        <end position="48"/>
    </location>
</feature>
<feature type="compositionally biased region" description="Polar residues" evidence="1">
    <location>
        <begin position="211"/>
        <end position="224"/>
    </location>
</feature>
<keyword evidence="3" id="KW-1185">Reference proteome</keyword>
<dbReference type="Proteomes" id="UP000233786">
    <property type="component" value="Unassembled WGS sequence"/>
</dbReference>
<reference evidence="2" key="1">
    <citation type="submission" date="2017-12" db="EMBL/GenBank/DDBJ databases">
        <title>Sequencing the genomes of 1000 Actinobacteria strains.</title>
        <authorList>
            <person name="Klenk H.-P."/>
        </authorList>
    </citation>
    <scope>NUCLEOTIDE SEQUENCE [LARGE SCALE GENOMIC DNA]</scope>
    <source>
        <strain evidence="2">DSM 44228</strain>
    </source>
</reference>
<comment type="caution">
    <text evidence="2">The sequence shown here is derived from an EMBL/GenBank/DDBJ whole genome shotgun (WGS) entry which is preliminary data.</text>
</comment>
<accession>A0A2N3Y1W4</accession>
<dbReference type="STRING" id="994479.GCA_000194155_04594"/>
<evidence type="ECO:0000256" key="1">
    <source>
        <dbReference type="SAM" id="MobiDB-lite"/>
    </source>
</evidence>
<proteinExistence type="predicted"/>
<dbReference type="AlphaFoldDB" id="A0A2N3Y1W4"/>
<feature type="compositionally biased region" description="Low complexity" evidence="1">
    <location>
        <begin position="103"/>
        <end position="118"/>
    </location>
</feature>
<feature type="region of interest" description="Disordered" evidence="1">
    <location>
        <begin position="1"/>
        <end position="268"/>
    </location>
</feature>
<evidence type="ECO:0000313" key="2">
    <source>
        <dbReference type="EMBL" id="PKW16913.1"/>
    </source>
</evidence>
<dbReference type="EMBL" id="PJNB01000001">
    <property type="protein sequence ID" value="PKW16913.1"/>
    <property type="molecule type" value="Genomic_DNA"/>
</dbReference>
<sequence>MRRDNGKTARSEQVCRKSGKVRTNGTNRPQRRDSDIKAHSRLPRESTKDSLAVRTGGSSTPARGGVNIVPDTPARPFSPRDPSATFRHVDGTGKLATNREASSRSATRTASSVVSTSVKPRQRGPAQAGGTAWPRFRAPVSEPDGGTSRGSCASAADRKPTIRQRRLRPGRALRSRCRAARTPRRSPARRRAPTGGAPGSIPCAGGRNESRSTTSCPRSATASATADPMDPAPPVPRIRTPEGKGGRHRPEALRPVAHAGVGGVEWEA</sequence>
<feature type="compositionally biased region" description="Basic residues" evidence="1">
    <location>
        <begin position="161"/>
        <end position="192"/>
    </location>
</feature>